<reference evidence="3" key="2">
    <citation type="submission" date="2014-06" db="EMBL/GenBank/DDBJ databases">
        <authorList>
            <person name="Aslett M."/>
        </authorList>
    </citation>
    <scope>NUCLEOTIDE SEQUENCE</scope>
</reference>
<dbReference type="PANTHER" id="PTHR12673">
    <property type="entry name" value="FACIOGENITAL DYSPLASIA PROTEIN"/>
    <property type="match status" value="1"/>
</dbReference>
<dbReference type="PROSITE" id="PS50010">
    <property type="entry name" value="DH_2"/>
    <property type="match status" value="1"/>
</dbReference>
<feature type="compositionally biased region" description="Basic and acidic residues" evidence="1">
    <location>
        <begin position="705"/>
        <end position="719"/>
    </location>
</feature>
<evidence type="ECO:0000259" key="2">
    <source>
        <dbReference type="PROSITE" id="PS50010"/>
    </source>
</evidence>
<feature type="compositionally biased region" description="Polar residues" evidence="1">
    <location>
        <begin position="573"/>
        <end position="586"/>
    </location>
</feature>
<dbReference type="EMBL" id="LK028579">
    <property type="protein sequence ID" value="CDS19603.1"/>
    <property type="molecule type" value="Genomic_DNA"/>
</dbReference>
<feature type="compositionally biased region" description="Polar residues" evidence="1">
    <location>
        <begin position="534"/>
        <end position="547"/>
    </location>
</feature>
<feature type="region of interest" description="Disordered" evidence="1">
    <location>
        <begin position="530"/>
        <end position="814"/>
    </location>
</feature>
<dbReference type="InterPro" id="IPR051092">
    <property type="entry name" value="FYVE_RhoGEF_PH"/>
</dbReference>
<dbReference type="Proteomes" id="UP000492820">
    <property type="component" value="Unassembled WGS sequence"/>
</dbReference>
<dbReference type="Gene3D" id="1.20.900.10">
    <property type="entry name" value="Dbl homology (DH) domain"/>
    <property type="match status" value="1"/>
</dbReference>
<feature type="compositionally biased region" description="Low complexity" evidence="1">
    <location>
        <begin position="757"/>
        <end position="781"/>
    </location>
</feature>
<dbReference type="SUPFAM" id="SSF48065">
    <property type="entry name" value="DBL homology domain (DH-domain)"/>
    <property type="match status" value="1"/>
</dbReference>
<dbReference type="InterPro" id="IPR000219">
    <property type="entry name" value="DH_dom"/>
</dbReference>
<dbReference type="PANTHER" id="PTHR12673:SF159">
    <property type="entry name" value="LD03170P"/>
    <property type="match status" value="1"/>
</dbReference>
<feature type="compositionally biased region" description="Polar residues" evidence="1">
    <location>
        <begin position="694"/>
        <end position="704"/>
    </location>
</feature>
<organism evidence="3">
    <name type="scientific">Echinococcus granulosus</name>
    <name type="common">Hydatid tapeworm</name>
    <dbReference type="NCBI Taxonomy" id="6210"/>
    <lineage>
        <taxon>Eukaryota</taxon>
        <taxon>Metazoa</taxon>
        <taxon>Spiralia</taxon>
        <taxon>Lophotrochozoa</taxon>
        <taxon>Platyhelminthes</taxon>
        <taxon>Cestoda</taxon>
        <taxon>Eucestoda</taxon>
        <taxon>Cyclophyllidea</taxon>
        <taxon>Taeniidae</taxon>
        <taxon>Echinococcus</taxon>
        <taxon>Echinococcus granulosus group</taxon>
    </lineage>
</organism>
<feature type="compositionally biased region" description="Basic residues" evidence="1">
    <location>
        <begin position="630"/>
        <end position="642"/>
    </location>
</feature>
<dbReference type="AlphaFoldDB" id="A0A068WPL2"/>
<feature type="compositionally biased region" description="Basic and acidic residues" evidence="1">
    <location>
        <begin position="617"/>
        <end position="629"/>
    </location>
</feature>
<feature type="domain" description="DH" evidence="2">
    <location>
        <begin position="86"/>
        <end position="394"/>
    </location>
</feature>
<dbReference type="WBParaSite" id="EgrG_000493000">
    <property type="protein sequence ID" value="EgrG_000493000"/>
    <property type="gene ID" value="EgrG_000493000"/>
</dbReference>
<evidence type="ECO:0000313" key="5">
    <source>
        <dbReference type="WBParaSite" id="EgrG_000493000"/>
    </source>
</evidence>
<proteinExistence type="predicted"/>
<reference evidence="5" key="3">
    <citation type="submission" date="2020-10" db="UniProtKB">
        <authorList>
            <consortium name="WormBaseParasite"/>
        </authorList>
    </citation>
    <scope>IDENTIFICATION</scope>
</reference>
<protein>
    <submittedName>
        <fullName evidence="3 5">RhoGEF domain containing protein</fullName>
    </submittedName>
</protein>
<feature type="compositionally biased region" description="Polar residues" evidence="1">
    <location>
        <begin position="357"/>
        <end position="370"/>
    </location>
</feature>
<sequence>MGKFPPKYVRRQLWTMDTVGTSSSASSSSSMGTPCIPYNNGGSKTAGGMRGARNSIPVPCNVSASTITGNPQKVAVKMEVGQARSMILMVLEELVNTESSYLHILSQFLILRDEIFAPNWRIDRQKFIRLFPAAVDDLCNLHRESFDAMKCAFDRTAEEMRHSEDTWGEDLQLPHQIHHRYSQYYIQRHRHPRGRLGMLSGGDDEASDDINSSLTTPFSVLLEMIEGKRPLACYSHSRSASTTATAAATLYYRRAPLWSTAPFFKLYARYLSEFSGAIQMLNKMRSGPTSLRKHLKQLQSHPACEFNDITTYLLAPVQRLPRYLLLVRKMIQYTEKIERFQNIPPTKRPRPRAGLRCSTTPLQPATTTPGFPSLDLLKKAEEALHGMLLELDEMIGGDAMDLKVEARDITSGGGEEEYDFGPGGGSGGSSGFIKANSVYSNNCSDSVDVNSNTTTFDNVSTEDEKDSKRRRAQSVVDPTRRKMRSSSTSFSGCSGGGSGGFWSRLKRLRLAFTSSQQKKTFLKASVNGAEAHNCGNTTAPKSAQESGAETLRRRFTRPPQSQGAAKRPKSLHRTTSSMERSNTSKVETWRRASSARPHNQTAPGKSTTPHNPQRSTQEQKHHSDKFDKRRGNRKGLPTRKAPRATEISKPMLFSFLHGEGRSNVPSVKSGKRGIKHTNKSDHRSSIGNTPIGAVTSTAKPSTTKTDSDSGVHTQTEEERRRRRPQPYHQAPLYREQPVFSTGRSRWIGRPGHTPFATTTTTSRQSRSKWQQQQQVPRHQSQMKPLRSSDSDAGGQAEQEASRSASPTLSSTSSITSSASSATAAESASALAPTVSTSYSLSNVDPHLQPSRPVVGVISEAIRKMRAPTPAPSPPSAMMETLVQEENQAKVEVQMSQEESAASDGIEVEDDDETAIADLDEAPNALGDVRAVEVDLCGHNTRRSESGHGETTFEVGTPVRSITTTATVVSAPANSPLDILIDPDTVRTVESPPLCAFEMAPLVGRLCLEDLEE</sequence>
<feature type="compositionally biased region" description="Low complexity" evidence="1">
    <location>
        <begin position="801"/>
        <end position="814"/>
    </location>
</feature>
<feature type="region of interest" description="Disordered" evidence="1">
    <location>
        <begin position="343"/>
        <end position="370"/>
    </location>
</feature>
<dbReference type="Pfam" id="PF00621">
    <property type="entry name" value="RhoGEF"/>
    <property type="match status" value="1"/>
</dbReference>
<evidence type="ECO:0000256" key="1">
    <source>
        <dbReference type="SAM" id="MobiDB-lite"/>
    </source>
</evidence>
<gene>
    <name evidence="3" type="ORF">EgrG_000493000</name>
</gene>
<dbReference type="InterPro" id="IPR035899">
    <property type="entry name" value="DBL_dom_sf"/>
</dbReference>
<dbReference type="GO" id="GO:0005085">
    <property type="term" value="F:guanyl-nucleotide exchange factor activity"/>
    <property type="evidence" value="ECO:0007669"/>
    <property type="project" value="InterPro"/>
</dbReference>
<feature type="compositionally biased region" description="Polar residues" evidence="1">
    <location>
        <begin position="596"/>
        <end position="616"/>
    </location>
</feature>
<feature type="region of interest" description="Disordered" evidence="1">
    <location>
        <begin position="450"/>
        <end position="497"/>
    </location>
</feature>
<dbReference type="GO" id="GO:0005737">
    <property type="term" value="C:cytoplasm"/>
    <property type="evidence" value="ECO:0007669"/>
    <property type="project" value="TreeGrafter"/>
</dbReference>
<name>A0A068WPL2_ECHGR</name>
<evidence type="ECO:0000313" key="4">
    <source>
        <dbReference type="Proteomes" id="UP000492820"/>
    </source>
</evidence>
<accession>A0A068WPL2</accession>
<reference evidence="3 4" key="1">
    <citation type="journal article" date="2013" name="Nature">
        <title>The genomes of four tapeworm species reveal adaptations to parasitism.</title>
        <authorList>
            <person name="Tsai I.J."/>
            <person name="Zarowiecki M."/>
            <person name="Holroyd N."/>
            <person name="Garciarrubio A."/>
            <person name="Sanchez-Flores A."/>
            <person name="Brooks K.L."/>
            <person name="Tracey A."/>
            <person name="Bobes R.J."/>
            <person name="Fragoso G."/>
            <person name="Sciutto E."/>
            <person name="Aslett M."/>
            <person name="Beasley H."/>
            <person name="Bennett H.M."/>
            <person name="Cai J."/>
            <person name="Camicia F."/>
            <person name="Clark R."/>
            <person name="Cucher M."/>
            <person name="De Silva N."/>
            <person name="Day T.A."/>
            <person name="Deplazes P."/>
            <person name="Estrada K."/>
            <person name="Fernandez C."/>
            <person name="Holland P.W."/>
            <person name="Hou J."/>
            <person name="Hu S."/>
            <person name="Huckvale T."/>
            <person name="Hung S.S."/>
            <person name="Kamenetzky L."/>
            <person name="Keane J.A."/>
            <person name="Kiss F."/>
            <person name="Koziol U."/>
            <person name="Lambert O."/>
            <person name="Liu K."/>
            <person name="Luo X."/>
            <person name="Luo Y."/>
            <person name="Macchiaroli N."/>
            <person name="Nichol S."/>
            <person name="Paps J."/>
            <person name="Parkinson J."/>
            <person name="Pouchkina-Stantcheva N."/>
            <person name="Riddiford N."/>
            <person name="Rosenzvit M."/>
            <person name="Salinas G."/>
            <person name="Wasmuth J.D."/>
            <person name="Zamanian M."/>
            <person name="Zheng Y."/>
            <person name="Cai X."/>
            <person name="Soberon X."/>
            <person name="Olson P.D."/>
            <person name="Laclette J.P."/>
            <person name="Brehm K."/>
            <person name="Berriman M."/>
            <person name="Garciarrubio A."/>
            <person name="Bobes R.J."/>
            <person name="Fragoso G."/>
            <person name="Sanchez-Flores A."/>
            <person name="Estrada K."/>
            <person name="Cevallos M.A."/>
            <person name="Morett E."/>
            <person name="Gonzalez V."/>
            <person name="Portillo T."/>
            <person name="Ochoa-Leyva A."/>
            <person name="Jose M.V."/>
            <person name="Sciutto E."/>
            <person name="Landa A."/>
            <person name="Jimenez L."/>
            <person name="Valdes V."/>
            <person name="Carrero J.C."/>
            <person name="Larralde C."/>
            <person name="Morales-Montor J."/>
            <person name="Limon-Lason J."/>
            <person name="Soberon X."/>
            <person name="Laclette J.P."/>
        </authorList>
    </citation>
    <scope>NUCLEOTIDE SEQUENCE [LARGE SCALE GENOMIC DNA]</scope>
</reference>
<evidence type="ECO:0000313" key="3">
    <source>
        <dbReference type="EMBL" id="CDS19603.1"/>
    </source>
</evidence>